<gene>
    <name evidence="1" type="ORF">B9W14_03205</name>
</gene>
<name>A0A2U8DLG7_9CLOT</name>
<dbReference type="RefSeq" id="WP_032079043.1">
    <property type="nucleotide sequence ID" value="NZ_CP020953.1"/>
</dbReference>
<dbReference type="KEGG" id="cdrk:B9W14_03205"/>
<protein>
    <submittedName>
        <fullName evidence="1">Uncharacterized protein</fullName>
    </submittedName>
</protein>
<organism evidence="1 2">
    <name type="scientific">Clostridium drakei</name>
    <dbReference type="NCBI Taxonomy" id="332101"/>
    <lineage>
        <taxon>Bacteria</taxon>
        <taxon>Bacillati</taxon>
        <taxon>Bacillota</taxon>
        <taxon>Clostridia</taxon>
        <taxon>Eubacteriales</taxon>
        <taxon>Clostridiaceae</taxon>
        <taxon>Clostridium</taxon>
    </lineage>
</organism>
<proteinExistence type="predicted"/>
<dbReference type="AlphaFoldDB" id="A0A2U8DLG7"/>
<keyword evidence="2" id="KW-1185">Reference proteome</keyword>
<reference evidence="2" key="1">
    <citation type="submission" date="2017-04" db="EMBL/GenBank/DDBJ databases">
        <authorList>
            <person name="Song Y."/>
            <person name="Cho B.-K."/>
        </authorList>
    </citation>
    <scope>NUCLEOTIDE SEQUENCE [LARGE SCALE GENOMIC DNA]</scope>
    <source>
        <strain evidence="2">SL1</strain>
    </source>
</reference>
<accession>A0A2U8DLG7</accession>
<evidence type="ECO:0000313" key="2">
    <source>
        <dbReference type="Proteomes" id="UP000244910"/>
    </source>
</evidence>
<dbReference type="Proteomes" id="UP000244910">
    <property type="component" value="Chromosome"/>
</dbReference>
<dbReference type="EMBL" id="CP020953">
    <property type="protein sequence ID" value="AWI03529.1"/>
    <property type="molecule type" value="Genomic_DNA"/>
</dbReference>
<evidence type="ECO:0000313" key="1">
    <source>
        <dbReference type="EMBL" id="AWI03529.1"/>
    </source>
</evidence>
<sequence>MNNELINNNNQDIIKSLLNSARAKLIGGCKEDEVEALEEFDRYTSRQRPYLVLIDGSLI</sequence>